<dbReference type="PROSITE" id="PS51257">
    <property type="entry name" value="PROKAR_LIPOPROTEIN"/>
    <property type="match status" value="1"/>
</dbReference>
<dbReference type="EMBL" id="BARU01002541">
    <property type="protein sequence ID" value="GAH29422.1"/>
    <property type="molecule type" value="Genomic_DNA"/>
</dbReference>
<reference evidence="1" key="1">
    <citation type="journal article" date="2014" name="Front. Microbiol.">
        <title>High frequency of phylogenetically diverse reductive dehalogenase-homologous genes in deep subseafloor sedimentary metagenomes.</title>
        <authorList>
            <person name="Kawai M."/>
            <person name="Futagami T."/>
            <person name="Toyoda A."/>
            <person name="Takaki Y."/>
            <person name="Nishi S."/>
            <person name="Hori S."/>
            <person name="Arai W."/>
            <person name="Tsubouchi T."/>
            <person name="Morono Y."/>
            <person name="Uchiyama I."/>
            <person name="Ito T."/>
            <person name="Fujiyama A."/>
            <person name="Inagaki F."/>
            <person name="Takami H."/>
        </authorList>
    </citation>
    <scope>NUCLEOTIDE SEQUENCE</scope>
    <source>
        <strain evidence="1">Expedition CK06-06</strain>
    </source>
</reference>
<comment type="caution">
    <text evidence="1">The sequence shown here is derived from an EMBL/GenBank/DDBJ whole genome shotgun (WGS) entry which is preliminary data.</text>
</comment>
<protein>
    <submittedName>
        <fullName evidence="1">Uncharacterized protein</fullName>
    </submittedName>
</protein>
<gene>
    <name evidence="1" type="ORF">S03H2_05952</name>
</gene>
<evidence type="ECO:0000313" key="1">
    <source>
        <dbReference type="EMBL" id="GAH29422.1"/>
    </source>
</evidence>
<name>X1E9X7_9ZZZZ</name>
<dbReference type="AlphaFoldDB" id="X1E9X7"/>
<proteinExistence type="predicted"/>
<accession>X1E9X7</accession>
<sequence>MRFADEVSNRPEYIYKYRYAYAYGAFHGFSMVSCGSIAHNHTSAIFIVGAREPGYARGMGCIPRDNFKDSLEAAEKYVGKNPRTLVLPGVFTKPGFHTFRK</sequence>
<organism evidence="1">
    <name type="scientific">marine sediment metagenome</name>
    <dbReference type="NCBI Taxonomy" id="412755"/>
    <lineage>
        <taxon>unclassified sequences</taxon>
        <taxon>metagenomes</taxon>
        <taxon>ecological metagenomes</taxon>
    </lineage>
</organism>